<evidence type="ECO:0000313" key="2">
    <source>
        <dbReference type="Proteomes" id="UP000829398"/>
    </source>
</evidence>
<accession>A0ACB8K337</accession>
<comment type="caution">
    <text evidence="1">The sequence shown here is derived from an EMBL/GenBank/DDBJ whole genome shotgun (WGS) entry which is preliminary data.</text>
</comment>
<evidence type="ECO:0000313" key="1">
    <source>
        <dbReference type="EMBL" id="KAH9739422.1"/>
    </source>
</evidence>
<organism evidence="1 2">
    <name type="scientific">Citrus sinensis</name>
    <name type="common">Sweet orange</name>
    <name type="synonym">Citrus aurantium var. sinensis</name>
    <dbReference type="NCBI Taxonomy" id="2711"/>
    <lineage>
        <taxon>Eukaryota</taxon>
        <taxon>Viridiplantae</taxon>
        <taxon>Streptophyta</taxon>
        <taxon>Embryophyta</taxon>
        <taxon>Tracheophyta</taxon>
        <taxon>Spermatophyta</taxon>
        <taxon>Magnoliopsida</taxon>
        <taxon>eudicotyledons</taxon>
        <taxon>Gunneridae</taxon>
        <taxon>Pentapetalae</taxon>
        <taxon>rosids</taxon>
        <taxon>malvids</taxon>
        <taxon>Sapindales</taxon>
        <taxon>Rutaceae</taxon>
        <taxon>Aurantioideae</taxon>
        <taxon>Citrus</taxon>
    </lineage>
</organism>
<protein>
    <submittedName>
        <fullName evidence="1">DDT domain-containing protein</fullName>
    </submittedName>
</protein>
<proteinExistence type="predicted"/>
<name>A0ACB8K337_CITSI</name>
<gene>
    <name evidence="1" type="ORF">KPL71_019125</name>
</gene>
<reference evidence="2" key="1">
    <citation type="journal article" date="2023" name="Hortic. Res.">
        <title>A chromosome-level phased genome enabling allele-level studies in sweet orange: a case study on citrus Huanglongbing tolerance.</title>
        <authorList>
            <person name="Wu B."/>
            <person name="Yu Q."/>
            <person name="Deng Z."/>
            <person name="Duan Y."/>
            <person name="Luo F."/>
            <person name="Gmitter F. Jr."/>
        </authorList>
    </citation>
    <scope>NUCLEOTIDE SEQUENCE [LARGE SCALE GENOMIC DNA]</scope>
    <source>
        <strain evidence="2">cv. Valencia</strain>
    </source>
</reference>
<sequence length="446" mass="48981">MAVASSSVSKDKAAAAKKEKQKEPKRTNCPGVRLHHGRIYDSENGKTCHQESEAALSRKPGKENSFDRDCDSNLNSRNLSQTLNKEKSKKMKWEGLKEIPSINGDDGVSLRMKSPKKPRVSEEISEKEKFKVSEEVSRIDKPKEEGEKNEDGLGNLGGVKALNCVKNAGVGSNLEAVSESRGVNKCITEVPLPRSATLTTVAGAEIPPEDVGHALQFLEFCAAFGKALSKCVSNSKCPLNDIPSNCFDCGGDGYHQLDGSKKLKLLNFLCDEALGTTALRNWIDDQNSEFVEKVKESREKFVAAKEKEKKLKQKLQDEVAKAIITNGAPLSISEHEAIVSEIKRKAAEAHSEMTEAKGMAFKKKQRSDAVRTEPIIKEDNGCAFWRLKGCNGGRAILVQEVNGTPDAVSPSEKWFAYDADQVPAVEKYLSSKRSGVRSNCDLAFWF</sequence>
<keyword evidence="2" id="KW-1185">Reference proteome</keyword>
<dbReference type="Proteomes" id="UP000829398">
    <property type="component" value="Chromosome 6"/>
</dbReference>
<dbReference type="EMBL" id="CM039175">
    <property type="protein sequence ID" value="KAH9739422.1"/>
    <property type="molecule type" value="Genomic_DNA"/>
</dbReference>